<dbReference type="GO" id="GO:0042128">
    <property type="term" value="P:nitrate assimilation"/>
    <property type="evidence" value="ECO:0007669"/>
    <property type="project" value="UniProtKB-UniRule"/>
</dbReference>
<evidence type="ECO:0000256" key="6">
    <source>
        <dbReference type="ARBA" id="ARBA00023063"/>
    </source>
</evidence>
<dbReference type="NCBIfam" id="TIGR00886">
    <property type="entry name" value="2A0108"/>
    <property type="match status" value="1"/>
</dbReference>
<comment type="caution">
    <text evidence="10">The sequence shown here is derived from an EMBL/GenBank/DDBJ whole genome shotgun (WGS) entry which is preliminary data.</text>
</comment>
<protein>
    <recommendedName>
        <fullName evidence="8">Nitrate/nitrite transporter</fullName>
    </recommendedName>
</protein>
<evidence type="ECO:0000256" key="1">
    <source>
        <dbReference type="ARBA" id="ARBA00004651"/>
    </source>
</evidence>
<dbReference type="GO" id="GO:0005886">
    <property type="term" value="C:plasma membrane"/>
    <property type="evidence" value="ECO:0007669"/>
    <property type="project" value="UniProtKB-SubCell"/>
</dbReference>
<reference evidence="11 13" key="2">
    <citation type="submission" date="2017-12" db="EMBL/GenBank/DDBJ databases">
        <title>Comparative Functional Genomics of Dry Heat Resistant strains isolated from the Viking Spacecraft.</title>
        <authorList>
            <person name="Seuylemezian A."/>
            <person name="Cooper K."/>
            <person name="Vaishampayan P."/>
        </authorList>
    </citation>
    <scope>NUCLEOTIDE SEQUENCE [LARGE SCALE GENOMIC DNA]</scope>
    <source>
        <strain evidence="11 13">ATCC 29669</strain>
    </source>
</reference>
<feature type="transmembrane region" description="Helical" evidence="8">
    <location>
        <begin position="243"/>
        <end position="261"/>
    </location>
</feature>
<dbReference type="Proteomes" id="UP000235114">
    <property type="component" value="Unassembled WGS sequence"/>
</dbReference>
<evidence type="ECO:0000313" key="13">
    <source>
        <dbReference type="Proteomes" id="UP000235114"/>
    </source>
</evidence>
<feature type="transmembrane region" description="Helical" evidence="8">
    <location>
        <begin position="332"/>
        <end position="356"/>
    </location>
</feature>
<evidence type="ECO:0000313" key="12">
    <source>
        <dbReference type="Proteomes" id="UP000234951"/>
    </source>
</evidence>
<reference evidence="10 12" key="1">
    <citation type="submission" date="2017-11" db="EMBL/GenBank/DDBJ databases">
        <title>Comparitive Functional Genomics of Dry Heat Resistant strains isolated from the Viking Spacecraft.</title>
        <authorList>
            <person name="Seuylemezian A."/>
            <person name="Cooper K."/>
            <person name="Vaishampayan P."/>
        </authorList>
    </citation>
    <scope>NUCLEOTIDE SEQUENCE [LARGE SCALE GENOMIC DNA]</scope>
    <source>
        <strain evidence="10 12">M4.6</strain>
    </source>
</reference>
<dbReference type="Gene3D" id="1.20.1250.20">
    <property type="entry name" value="MFS general substrate transporter like domains"/>
    <property type="match status" value="1"/>
</dbReference>
<feature type="transmembrane region" description="Helical" evidence="8">
    <location>
        <begin position="362"/>
        <end position="388"/>
    </location>
</feature>
<evidence type="ECO:0000256" key="7">
    <source>
        <dbReference type="ARBA" id="ARBA00023136"/>
    </source>
</evidence>
<proteinExistence type="inferred from homology"/>
<feature type="transmembrane region" description="Helical" evidence="8">
    <location>
        <begin position="273"/>
        <end position="292"/>
    </location>
</feature>
<dbReference type="InterPro" id="IPR036259">
    <property type="entry name" value="MFS_trans_sf"/>
</dbReference>
<dbReference type="CDD" id="cd17341">
    <property type="entry name" value="MFS_NRT2_like"/>
    <property type="match status" value="1"/>
</dbReference>
<comment type="subcellular location">
    <subcellularLocation>
        <location evidence="1 8">Cell membrane</location>
        <topology evidence="1 8">Multi-pass membrane protein</topology>
    </subcellularLocation>
</comment>
<evidence type="ECO:0000259" key="9">
    <source>
        <dbReference type="PROSITE" id="PS50850"/>
    </source>
</evidence>
<keyword evidence="5 8" id="KW-1133">Transmembrane helix</keyword>
<name>A0A2N5GME0_9BACI</name>
<organism evidence="10 12">
    <name type="scientific">Bacillus canaveralius</name>
    <dbReference type="NCBI Taxonomy" id="1403243"/>
    <lineage>
        <taxon>Bacteria</taxon>
        <taxon>Bacillati</taxon>
        <taxon>Bacillota</taxon>
        <taxon>Bacilli</taxon>
        <taxon>Bacillales</taxon>
        <taxon>Bacillaceae</taxon>
        <taxon>Bacillus</taxon>
    </lineage>
</organism>
<dbReference type="OrthoDB" id="9773404at2"/>
<feature type="transmembrane region" description="Helical" evidence="8">
    <location>
        <begin position="212"/>
        <end position="237"/>
    </location>
</feature>
<sequence length="401" mass="42761">MKLSELKTSGHPKTLISSFLYFDVSFMIWVLLGALGVYISQDFGLSPAEKGFIVAIPILAGSFFRIILGILTDRIGPKKTALIGMSITSVPLLWGLLAGKTLTELYAIGILLGVSGASFAVALPMASRWYPPHLQGVANGIAGAGNSGTLFATLFGPRLAESFGWHAVMGIALIPLLSVLILFIFMAKDSPTQPKPQPLMSYLKAFKHRDTWLFSLLYGVTFGGFVGLSSFLSIFFVDEYGLSKVQAGDFVTLCVAAGSFFRPVGGFIADRIGGVRLLSCLFIGVSLSMLGVSQFPPFTLVTILLFIGMMCLGMGNGAVFQLVPQRFQKEMGMLTGIIGAAGGIGGFFLPTLLGLVKGATGTYAAGFITFAAFALIAFGVLLFASIAWRKNWNARREAVKI</sequence>
<evidence type="ECO:0000313" key="10">
    <source>
        <dbReference type="EMBL" id="PLR83032.1"/>
    </source>
</evidence>
<evidence type="ECO:0000256" key="5">
    <source>
        <dbReference type="ARBA" id="ARBA00022989"/>
    </source>
</evidence>
<dbReference type="InterPro" id="IPR044772">
    <property type="entry name" value="NO3_transporter"/>
</dbReference>
<keyword evidence="4 8" id="KW-0812">Transmembrane</keyword>
<keyword evidence="13" id="KW-1185">Reference proteome</keyword>
<feature type="transmembrane region" description="Helical" evidence="8">
    <location>
        <begin position="298"/>
        <end position="320"/>
    </location>
</feature>
<evidence type="ECO:0000313" key="11">
    <source>
        <dbReference type="EMBL" id="PLR96964.1"/>
    </source>
</evidence>
<dbReference type="Pfam" id="PF07690">
    <property type="entry name" value="MFS_1"/>
    <property type="match status" value="1"/>
</dbReference>
<feature type="domain" description="Major facilitator superfamily (MFS) profile" evidence="9">
    <location>
        <begin position="13"/>
        <end position="389"/>
    </location>
</feature>
<dbReference type="PANTHER" id="PTHR23515">
    <property type="entry name" value="HIGH-AFFINITY NITRATE TRANSPORTER 2.3"/>
    <property type="match status" value="1"/>
</dbReference>
<dbReference type="SUPFAM" id="SSF103473">
    <property type="entry name" value="MFS general substrate transporter"/>
    <property type="match status" value="1"/>
</dbReference>
<dbReference type="EMBL" id="PGVD01000028">
    <property type="protein sequence ID" value="PLR96964.1"/>
    <property type="molecule type" value="Genomic_DNA"/>
</dbReference>
<feature type="transmembrane region" description="Helical" evidence="8">
    <location>
        <begin position="80"/>
        <end position="99"/>
    </location>
</feature>
<dbReference type="InterPro" id="IPR011701">
    <property type="entry name" value="MFS"/>
</dbReference>
<feature type="transmembrane region" description="Helical" evidence="8">
    <location>
        <begin position="51"/>
        <end position="68"/>
    </location>
</feature>
<dbReference type="EMBL" id="PGVA01000024">
    <property type="protein sequence ID" value="PLR83032.1"/>
    <property type="molecule type" value="Genomic_DNA"/>
</dbReference>
<dbReference type="PROSITE" id="PS50850">
    <property type="entry name" value="MFS"/>
    <property type="match status" value="1"/>
</dbReference>
<dbReference type="InterPro" id="IPR004737">
    <property type="entry name" value="NO3_transporter_NarK/NarU-like"/>
</dbReference>
<evidence type="ECO:0000256" key="8">
    <source>
        <dbReference type="RuleBase" id="RU366033"/>
    </source>
</evidence>
<feature type="transmembrane region" description="Helical" evidence="8">
    <location>
        <begin position="163"/>
        <end position="185"/>
    </location>
</feature>
<dbReference type="GO" id="GO:0015112">
    <property type="term" value="F:nitrate transmembrane transporter activity"/>
    <property type="evidence" value="ECO:0007669"/>
    <property type="project" value="UniProtKB-UniRule"/>
</dbReference>
<comment type="similarity">
    <text evidence="2 8">Belongs to the major facilitator superfamily. Nitrate/nitrite porter (TC 2.A.1.8) family.</text>
</comment>
<dbReference type="Proteomes" id="UP000234951">
    <property type="component" value="Unassembled WGS sequence"/>
</dbReference>
<dbReference type="RefSeq" id="WP_101577447.1">
    <property type="nucleotide sequence ID" value="NZ_PGVA01000024.1"/>
</dbReference>
<evidence type="ECO:0000256" key="3">
    <source>
        <dbReference type="ARBA" id="ARBA00022448"/>
    </source>
</evidence>
<dbReference type="InterPro" id="IPR020846">
    <property type="entry name" value="MFS_dom"/>
</dbReference>
<evidence type="ECO:0000256" key="2">
    <source>
        <dbReference type="ARBA" id="ARBA00008432"/>
    </source>
</evidence>
<feature type="transmembrane region" description="Helical" evidence="8">
    <location>
        <begin position="20"/>
        <end position="39"/>
    </location>
</feature>
<feature type="transmembrane region" description="Helical" evidence="8">
    <location>
        <begin position="105"/>
        <end position="125"/>
    </location>
</feature>
<dbReference type="AlphaFoldDB" id="A0A2N5GME0"/>
<evidence type="ECO:0000256" key="4">
    <source>
        <dbReference type="ARBA" id="ARBA00022692"/>
    </source>
</evidence>
<keyword evidence="6 8" id="KW-0534">Nitrate assimilation</keyword>
<gene>
    <name evidence="10" type="ORF">CU635_11230</name>
    <name evidence="11" type="ORF">CVD25_09970</name>
</gene>
<keyword evidence="8" id="KW-1003">Cell membrane</keyword>
<dbReference type="GO" id="GO:0015113">
    <property type="term" value="F:nitrite transmembrane transporter activity"/>
    <property type="evidence" value="ECO:0007669"/>
    <property type="project" value="InterPro"/>
</dbReference>
<accession>A0A2N5GME0</accession>
<keyword evidence="3 8" id="KW-0813">Transport</keyword>
<keyword evidence="7 8" id="KW-0472">Membrane</keyword>